<evidence type="ECO:0000313" key="1">
    <source>
        <dbReference type="Proteomes" id="UP000504604"/>
    </source>
</evidence>
<keyword evidence="1" id="KW-1185">Reference proteome</keyword>
<dbReference type="Proteomes" id="UP000504604">
    <property type="component" value="Unplaced"/>
</dbReference>
<dbReference type="RefSeq" id="XP_020547070.1">
    <property type="nucleotide sequence ID" value="XM_020691411.1"/>
</dbReference>
<proteinExistence type="predicted"/>
<reference evidence="2" key="1">
    <citation type="submission" date="2025-08" db="UniProtKB">
        <authorList>
            <consortium name="RefSeq"/>
        </authorList>
    </citation>
    <scope>IDENTIFICATION</scope>
</reference>
<gene>
    <name evidence="2" type="primary">LOC105179721</name>
</gene>
<dbReference type="KEGG" id="sind:105179721"/>
<accession>A0A8M8USV0</accession>
<name>A0A8M8USV0_SESIN</name>
<dbReference type="AlphaFoldDB" id="A0A8M8USV0"/>
<dbReference type="GeneID" id="105179721"/>
<protein>
    <submittedName>
        <fullName evidence="2">Uncharacterized protein LOC105179721 isoform X1</fullName>
    </submittedName>
</protein>
<evidence type="ECO:0000313" key="2">
    <source>
        <dbReference type="RefSeq" id="XP_020547070.1"/>
    </source>
</evidence>
<sequence>MCFLVLVFRGAAREFVVTSQELITRGLVLDIIVEMLLIWLILNRRVLQEKLQYIVQLLGVLQWCLASSYHMILQSRYVLGLFSFLMCDPLLVSRRNGLLEI</sequence>
<organism evidence="1 2">
    <name type="scientific">Sesamum indicum</name>
    <name type="common">Oriental sesame</name>
    <name type="synonym">Sesamum orientale</name>
    <dbReference type="NCBI Taxonomy" id="4182"/>
    <lineage>
        <taxon>Eukaryota</taxon>
        <taxon>Viridiplantae</taxon>
        <taxon>Streptophyta</taxon>
        <taxon>Embryophyta</taxon>
        <taxon>Tracheophyta</taxon>
        <taxon>Spermatophyta</taxon>
        <taxon>Magnoliopsida</taxon>
        <taxon>eudicotyledons</taxon>
        <taxon>Gunneridae</taxon>
        <taxon>Pentapetalae</taxon>
        <taxon>asterids</taxon>
        <taxon>lamiids</taxon>
        <taxon>Lamiales</taxon>
        <taxon>Pedaliaceae</taxon>
        <taxon>Sesamum</taxon>
    </lineage>
</organism>